<dbReference type="EMBL" id="JQFK01001050">
    <property type="protein sequence ID" value="KGK35020.1"/>
    <property type="molecule type" value="Genomic_DNA"/>
</dbReference>
<evidence type="ECO:0000313" key="4">
    <source>
        <dbReference type="Proteomes" id="UP000189274"/>
    </source>
</evidence>
<proteinExistence type="predicted"/>
<dbReference type="Proteomes" id="UP000189274">
    <property type="component" value="Unassembled WGS sequence"/>
</dbReference>
<dbReference type="AlphaFoldDB" id="A0A099NR46"/>
<reference evidence="1" key="2">
    <citation type="submission" date="2014-08" db="EMBL/GenBank/DDBJ databases">
        <title>Exploiting Issatchenkia orientalis SD108 for Succinic Acid Production.</title>
        <authorList>
            <person name="Xiao H."/>
            <person name="Shao Z."/>
            <person name="Jiang Y."/>
            <person name="Dole S."/>
            <person name="Zhao H."/>
        </authorList>
    </citation>
    <scope>NUCLEOTIDE SEQUENCE [LARGE SCALE GENOMIC DNA]</scope>
    <source>
        <strain evidence="1">SD108</strain>
    </source>
</reference>
<dbReference type="HOGENOM" id="CLU_3377228_0_0_1"/>
<comment type="caution">
    <text evidence="1">The sequence shown here is derived from an EMBL/GenBank/DDBJ whole genome shotgun (WGS) entry which is preliminary data.</text>
</comment>
<accession>A0A099NR46</accession>
<evidence type="ECO:0000313" key="2">
    <source>
        <dbReference type="EMBL" id="ONH74283.1"/>
    </source>
</evidence>
<evidence type="ECO:0000313" key="1">
    <source>
        <dbReference type="EMBL" id="KGK35020.1"/>
    </source>
</evidence>
<name>A0A099NR46_PICKU</name>
<sequence>MSVDAFTRLALAYTGETATLGPCLTHQCGRLYKH</sequence>
<protein>
    <submittedName>
        <fullName evidence="1">Uncharacterized protein</fullName>
    </submittedName>
</protein>
<reference evidence="2" key="4">
    <citation type="submission" date="2017-01" db="EMBL/GenBank/DDBJ databases">
        <authorList>
            <person name="Mah S.A."/>
            <person name="Swanson W.J."/>
            <person name="Moy G.W."/>
            <person name="Vacquier V.D."/>
        </authorList>
    </citation>
    <scope>NUCLEOTIDE SEQUENCE [LARGE SCALE GENOMIC DNA]</scope>
    <source>
        <strain evidence="2">129</strain>
    </source>
</reference>
<dbReference type="Proteomes" id="UP000029867">
    <property type="component" value="Unassembled WGS sequence"/>
</dbReference>
<reference evidence="3" key="1">
    <citation type="journal article" date="2014" name="Microb. Cell Fact.">
        <title>Exploiting Issatchenkia orientalis SD108 for succinic acid production.</title>
        <authorList>
            <person name="Xiao H."/>
            <person name="Shao Z."/>
            <person name="Jiang Y."/>
            <person name="Dole S."/>
            <person name="Zhao H."/>
        </authorList>
    </citation>
    <scope>NUCLEOTIDE SEQUENCE [LARGE SCALE GENOMIC DNA]</scope>
    <source>
        <strain evidence="3">SD108</strain>
    </source>
</reference>
<dbReference type="EMBL" id="MQVM01000010">
    <property type="protein sequence ID" value="ONH74283.1"/>
    <property type="molecule type" value="Genomic_DNA"/>
</dbReference>
<organism evidence="1 3">
    <name type="scientific">Pichia kudriavzevii</name>
    <name type="common">Yeast</name>
    <name type="synonym">Issatchenkia orientalis</name>
    <dbReference type="NCBI Taxonomy" id="4909"/>
    <lineage>
        <taxon>Eukaryota</taxon>
        <taxon>Fungi</taxon>
        <taxon>Dikarya</taxon>
        <taxon>Ascomycota</taxon>
        <taxon>Saccharomycotina</taxon>
        <taxon>Pichiomycetes</taxon>
        <taxon>Pichiales</taxon>
        <taxon>Pichiaceae</taxon>
        <taxon>Pichia</taxon>
    </lineage>
</organism>
<reference evidence="4" key="3">
    <citation type="journal article" date="2017" name="Genome Announc.">
        <title>Genome sequences of Cyberlindnera fabianii 65, Pichia kudriavzevii 129, and Saccharomyces cerevisiae 131 isolated from fermented masau fruits in Zimbabwe.</title>
        <authorList>
            <person name="van Rijswijck I.M.H."/>
            <person name="Derks M.F.L."/>
            <person name="Abee T."/>
            <person name="de Ridder D."/>
            <person name="Smid E.J."/>
        </authorList>
    </citation>
    <scope>NUCLEOTIDE SEQUENCE [LARGE SCALE GENOMIC DNA]</scope>
    <source>
        <strain evidence="4">129</strain>
    </source>
</reference>
<gene>
    <name evidence="2" type="ORF">BOH78_2544</name>
    <name evidence="1" type="ORF">JL09_g5831</name>
</gene>
<evidence type="ECO:0000313" key="3">
    <source>
        <dbReference type="Proteomes" id="UP000029867"/>
    </source>
</evidence>